<dbReference type="Proteomes" id="UP000634206">
    <property type="component" value="Unassembled WGS sequence"/>
</dbReference>
<proteinExistence type="predicted"/>
<dbReference type="CDD" id="cd03801">
    <property type="entry name" value="GT4_PimA-like"/>
    <property type="match status" value="1"/>
</dbReference>
<keyword evidence="3" id="KW-1185">Reference proteome</keyword>
<dbReference type="InterPro" id="IPR001296">
    <property type="entry name" value="Glyco_trans_1"/>
</dbReference>
<dbReference type="AlphaFoldDB" id="A0AAE2SE26"/>
<name>A0AAE2SE26_9BACT</name>
<evidence type="ECO:0000259" key="1">
    <source>
        <dbReference type="Pfam" id="PF00534"/>
    </source>
</evidence>
<evidence type="ECO:0000313" key="2">
    <source>
        <dbReference type="EMBL" id="MBK1856505.1"/>
    </source>
</evidence>
<sequence length="370" mass="41221">MPEPQAELLLVGLTPPPFHGQSIATGLLFDHDWSPLRVARLPIRYSNKIDEIGKPSLKKVLHMFTLVWKCWKLRRQTGARVMYYTPTSASLVPFVRDVVFLILCRPFFDRVLLHYHAGGLPDFLRANPLRHFLGKLMYGRGAWSIALTPHVEAPGISFGAAKELVVPNGVDVPAEVVAHQRDGTKTTTFLFVGNLYRDKGIFDAIYALNESHSQKHPVSLKVMGAFPDAETEQELRSLAAEMDYPVEFLGICKGDEKWAAFLTADVFFFPSYYASENQPLVTLEAMAAGLPVLATHWRGIPGQVEHGVTGLLVEPQNRQEISQAAVQLASDPDLRQRLGSNGRDRYLKEFTTEAHLQKMGEVFAAALAES</sequence>
<dbReference type="EMBL" id="JAENIG010000015">
    <property type="protein sequence ID" value="MBK1856505.1"/>
    <property type="molecule type" value="Genomic_DNA"/>
</dbReference>
<dbReference type="SUPFAM" id="SSF53756">
    <property type="entry name" value="UDP-Glycosyltransferase/glycogen phosphorylase"/>
    <property type="match status" value="1"/>
</dbReference>
<protein>
    <submittedName>
        <fullName evidence="2">Glycosyltransferase family 4 protein</fullName>
    </submittedName>
</protein>
<dbReference type="GO" id="GO:0016758">
    <property type="term" value="F:hexosyltransferase activity"/>
    <property type="evidence" value="ECO:0007669"/>
    <property type="project" value="TreeGrafter"/>
</dbReference>
<gene>
    <name evidence="2" type="ORF">JIN83_16155</name>
</gene>
<dbReference type="PANTHER" id="PTHR45947">
    <property type="entry name" value="SULFOQUINOVOSYL TRANSFERASE SQD2"/>
    <property type="match status" value="1"/>
</dbReference>
<dbReference type="Pfam" id="PF00534">
    <property type="entry name" value="Glycos_transf_1"/>
    <property type="match status" value="1"/>
</dbReference>
<dbReference type="InterPro" id="IPR050194">
    <property type="entry name" value="Glycosyltransferase_grp1"/>
</dbReference>
<dbReference type="PANTHER" id="PTHR45947:SF3">
    <property type="entry name" value="SULFOQUINOVOSYL TRANSFERASE SQD2"/>
    <property type="match status" value="1"/>
</dbReference>
<organism evidence="2 3">
    <name type="scientific">Oceaniferula flava</name>
    <dbReference type="NCBI Taxonomy" id="2800421"/>
    <lineage>
        <taxon>Bacteria</taxon>
        <taxon>Pseudomonadati</taxon>
        <taxon>Verrucomicrobiota</taxon>
        <taxon>Verrucomicrobiia</taxon>
        <taxon>Verrucomicrobiales</taxon>
        <taxon>Verrucomicrobiaceae</taxon>
        <taxon>Oceaniferula</taxon>
    </lineage>
</organism>
<evidence type="ECO:0000313" key="3">
    <source>
        <dbReference type="Proteomes" id="UP000634206"/>
    </source>
</evidence>
<dbReference type="Gene3D" id="3.40.50.2000">
    <property type="entry name" value="Glycogen Phosphorylase B"/>
    <property type="match status" value="2"/>
</dbReference>
<reference evidence="2" key="1">
    <citation type="submission" date="2021-01" db="EMBL/GenBank/DDBJ databases">
        <title>Modified the classification status of verrucomicrobia.</title>
        <authorList>
            <person name="Feng X."/>
        </authorList>
    </citation>
    <scope>NUCLEOTIDE SEQUENCE</scope>
    <source>
        <strain evidence="2">5K15</strain>
    </source>
</reference>
<dbReference type="RefSeq" id="WP_309491125.1">
    <property type="nucleotide sequence ID" value="NZ_JAENIG010000015.1"/>
</dbReference>
<accession>A0AAE2SE26</accession>
<comment type="caution">
    <text evidence="2">The sequence shown here is derived from an EMBL/GenBank/DDBJ whole genome shotgun (WGS) entry which is preliminary data.</text>
</comment>
<feature type="domain" description="Glycosyl transferase family 1" evidence="1">
    <location>
        <begin position="184"/>
        <end position="344"/>
    </location>
</feature>